<keyword evidence="2" id="KW-1185">Reference proteome</keyword>
<proteinExistence type="predicted"/>
<comment type="caution">
    <text evidence="1">The sequence shown here is derived from an EMBL/GenBank/DDBJ whole genome shotgun (WGS) entry which is preliminary data.</text>
</comment>
<dbReference type="Proteomes" id="UP000036987">
    <property type="component" value="Unassembled WGS sequence"/>
</dbReference>
<reference evidence="2" key="1">
    <citation type="journal article" date="2016" name="Nature">
        <title>The genome of the seagrass Zostera marina reveals angiosperm adaptation to the sea.</title>
        <authorList>
            <person name="Olsen J.L."/>
            <person name="Rouze P."/>
            <person name="Verhelst B."/>
            <person name="Lin Y.-C."/>
            <person name="Bayer T."/>
            <person name="Collen J."/>
            <person name="Dattolo E."/>
            <person name="De Paoli E."/>
            <person name="Dittami S."/>
            <person name="Maumus F."/>
            <person name="Michel G."/>
            <person name="Kersting A."/>
            <person name="Lauritano C."/>
            <person name="Lohaus R."/>
            <person name="Toepel M."/>
            <person name="Tonon T."/>
            <person name="Vanneste K."/>
            <person name="Amirebrahimi M."/>
            <person name="Brakel J."/>
            <person name="Bostroem C."/>
            <person name="Chovatia M."/>
            <person name="Grimwood J."/>
            <person name="Jenkins J.W."/>
            <person name="Jueterbock A."/>
            <person name="Mraz A."/>
            <person name="Stam W.T."/>
            <person name="Tice H."/>
            <person name="Bornberg-Bauer E."/>
            <person name="Green P.J."/>
            <person name="Pearson G.A."/>
            <person name="Procaccini G."/>
            <person name="Duarte C.M."/>
            <person name="Schmutz J."/>
            <person name="Reusch T.B.H."/>
            <person name="Van de Peer Y."/>
        </authorList>
    </citation>
    <scope>NUCLEOTIDE SEQUENCE [LARGE SCALE GENOMIC DNA]</scope>
    <source>
        <strain evidence="2">cv. Finnish</strain>
    </source>
</reference>
<protein>
    <submittedName>
        <fullName evidence="1">Uncharacterized protein</fullName>
    </submittedName>
</protein>
<gene>
    <name evidence="1" type="ORF">ZOSMA_259G00070</name>
</gene>
<organism evidence="1 2">
    <name type="scientific">Zostera marina</name>
    <name type="common">Eelgrass</name>
    <dbReference type="NCBI Taxonomy" id="29655"/>
    <lineage>
        <taxon>Eukaryota</taxon>
        <taxon>Viridiplantae</taxon>
        <taxon>Streptophyta</taxon>
        <taxon>Embryophyta</taxon>
        <taxon>Tracheophyta</taxon>
        <taxon>Spermatophyta</taxon>
        <taxon>Magnoliopsida</taxon>
        <taxon>Liliopsida</taxon>
        <taxon>Zosteraceae</taxon>
        <taxon>Zostera</taxon>
    </lineage>
</organism>
<evidence type="ECO:0000313" key="1">
    <source>
        <dbReference type="EMBL" id="KMZ67786.1"/>
    </source>
</evidence>
<dbReference type="AlphaFoldDB" id="A0A0K9PFR0"/>
<evidence type="ECO:0000313" key="2">
    <source>
        <dbReference type="Proteomes" id="UP000036987"/>
    </source>
</evidence>
<accession>A0A0K9PFR0</accession>
<dbReference type="EMBL" id="LFYR01000888">
    <property type="protein sequence ID" value="KMZ67786.1"/>
    <property type="molecule type" value="Genomic_DNA"/>
</dbReference>
<name>A0A0K9PFR0_ZOSMR</name>
<sequence>MMINWNLHMSDFGDACINEKINHLSEILTPLGGAAVFAICFRSGATEGRFLEDFIVRGQLGRESLVACGELLYRSWSWKVPGRRLRQQLRCSLATHSPCTRRSEIRSITSETFAPSPSNFPSLA</sequence>